<evidence type="ECO:0000259" key="13">
    <source>
        <dbReference type="Pfam" id="PF03807"/>
    </source>
</evidence>
<feature type="binding site" evidence="11">
    <location>
        <begin position="70"/>
        <end position="73"/>
    </location>
    <ligand>
        <name>NADP(+)</name>
        <dbReference type="ChEBI" id="CHEBI:58349"/>
    </ligand>
</feature>
<comment type="subcellular location">
    <subcellularLocation>
        <location evidence="1 9">Cytoplasm</location>
    </subcellularLocation>
</comment>
<evidence type="ECO:0000259" key="14">
    <source>
        <dbReference type="Pfam" id="PF14748"/>
    </source>
</evidence>
<evidence type="ECO:0000256" key="1">
    <source>
        <dbReference type="ARBA" id="ARBA00004496"/>
    </source>
</evidence>
<proteinExistence type="inferred from homology"/>
<dbReference type="Pfam" id="PF14748">
    <property type="entry name" value="P5CR_dimer"/>
    <property type="match status" value="1"/>
</dbReference>
<dbReference type="InterPro" id="IPR028939">
    <property type="entry name" value="P5C_Rdtase_cat_N"/>
</dbReference>
<evidence type="ECO:0000256" key="12">
    <source>
        <dbReference type="RuleBase" id="RU003903"/>
    </source>
</evidence>
<dbReference type="HAMAP" id="MF_01925">
    <property type="entry name" value="P5C_reductase"/>
    <property type="match status" value="1"/>
</dbReference>
<dbReference type="FunFam" id="1.10.3730.10:FF:000001">
    <property type="entry name" value="Pyrroline-5-carboxylate reductase"/>
    <property type="match status" value="1"/>
</dbReference>
<dbReference type="PANTHER" id="PTHR11645:SF0">
    <property type="entry name" value="PYRROLINE-5-CARBOXYLATE REDUCTASE 3"/>
    <property type="match status" value="1"/>
</dbReference>
<evidence type="ECO:0000256" key="4">
    <source>
        <dbReference type="ARBA" id="ARBA00022605"/>
    </source>
</evidence>
<dbReference type="FunFam" id="3.40.50.720:FF:000190">
    <property type="entry name" value="Pyrroline-5-carboxylate reductase"/>
    <property type="match status" value="1"/>
</dbReference>
<dbReference type="SUPFAM" id="SSF48179">
    <property type="entry name" value="6-phosphogluconate dehydrogenase C-terminal domain-like"/>
    <property type="match status" value="1"/>
</dbReference>
<keyword evidence="4 9" id="KW-0028">Amino-acid biosynthesis</keyword>
<dbReference type="Gene3D" id="1.10.3730.10">
    <property type="entry name" value="ProC C-terminal domain-like"/>
    <property type="match status" value="1"/>
</dbReference>
<evidence type="ECO:0000256" key="2">
    <source>
        <dbReference type="ARBA" id="ARBA00005525"/>
    </source>
</evidence>
<evidence type="ECO:0000256" key="10">
    <source>
        <dbReference type="NCBIfam" id="TIGR00112"/>
    </source>
</evidence>
<feature type="binding site" evidence="11">
    <location>
        <begin position="8"/>
        <end position="13"/>
    </location>
    <ligand>
        <name>NADP(+)</name>
        <dbReference type="ChEBI" id="CHEBI:58349"/>
    </ligand>
</feature>
<dbReference type="InterPro" id="IPR036291">
    <property type="entry name" value="NAD(P)-bd_dom_sf"/>
</dbReference>
<dbReference type="PROSITE" id="PS00521">
    <property type="entry name" value="P5CR"/>
    <property type="match status" value="1"/>
</dbReference>
<dbReference type="Gene3D" id="3.40.50.720">
    <property type="entry name" value="NAD(P)-binding Rossmann-like Domain"/>
    <property type="match status" value="1"/>
</dbReference>
<dbReference type="GO" id="GO:0055129">
    <property type="term" value="P:L-proline biosynthetic process"/>
    <property type="evidence" value="ECO:0007669"/>
    <property type="project" value="UniProtKB-UniRule"/>
</dbReference>
<keyword evidence="6 9" id="KW-0521">NADP</keyword>
<keyword evidence="5 9" id="KW-0641">Proline biosynthesis</keyword>
<evidence type="ECO:0000256" key="8">
    <source>
        <dbReference type="ARBA" id="ARBA00058118"/>
    </source>
</evidence>
<dbReference type="Proteomes" id="UP000183255">
    <property type="component" value="Unassembled WGS sequence"/>
</dbReference>
<evidence type="ECO:0000256" key="7">
    <source>
        <dbReference type="ARBA" id="ARBA00023002"/>
    </source>
</evidence>
<dbReference type="NCBIfam" id="TIGR00112">
    <property type="entry name" value="proC"/>
    <property type="match status" value="1"/>
</dbReference>
<evidence type="ECO:0000256" key="11">
    <source>
        <dbReference type="PIRSR" id="PIRSR000193-1"/>
    </source>
</evidence>
<feature type="domain" description="Pyrroline-5-carboxylate reductase catalytic N-terminal" evidence="13">
    <location>
        <begin position="4"/>
        <end position="98"/>
    </location>
</feature>
<dbReference type="GO" id="GO:0004735">
    <property type="term" value="F:pyrroline-5-carboxylate reductase activity"/>
    <property type="evidence" value="ECO:0007669"/>
    <property type="project" value="UniProtKB-UniRule"/>
</dbReference>
<dbReference type="InterPro" id="IPR029036">
    <property type="entry name" value="P5CR_dimer"/>
</dbReference>
<comment type="function">
    <text evidence="8 9">Catalyzes the reduction of 1-pyrroline-5-carboxylate (PCA) to L-proline.</text>
</comment>
<sequence length="268" mass="28858">MEKTIGFIGCGNMGKAMVRGFIESEFALPQGIIVSTQRETTRENIKETFGVRVTEKNEEVAKASDILFFAVKPYAYETVMKESRSALKDDALIIGLAAGITIDKMKEYLGQDRKIVKIMPNTPVAVSEGVIAVSFSDSLTAEEKSQVTELLSVMGKVSVIEEKHMDVITGIAGSSPAYVYMFIEAMADAAVKNGLPRKEAYDISAQAVLGAAKMVLETGIHPGILKDMVTSPGGTTIEAVTVLEEKGLRHAVISAVDACVDKSRKMSK</sequence>
<dbReference type="Pfam" id="PF03807">
    <property type="entry name" value="F420_oxidored"/>
    <property type="match status" value="1"/>
</dbReference>
<dbReference type="InterPro" id="IPR053790">
    <property type="entry name" value="P5CR-like_CS"/>
</dbReference>
<feature type="binding site" evidence="11">
    <location>
        <position position="36"/>
    </location>
    <ligand>
        <name>NADP(+)</name>
        <dbReference type="ChEBI" id="CHEBI:58349"/>
    </ligand>
</feature>
<dbReference type="PIRSF" id="PIRSF000193">
    <property type="entry name" value="Pyrrol-5-carb_rd"/>
    <property type="match status" value="1"/>
</dbReference>
<dbReference type="InterPro" id="IPR000304">
    <property type="entry name" value="Pyrroline-COOH_reductase"/>
</dbReference>
<name>A0A1G8GYZ4_9CLOT</name>
<dbReference type="AlphaFoldDB" id="A0A1G8GYZ4"/>
<evidence type="ECO:0000256" key="5">
    <source>
        <dbReference type="ARBA" id="ARBA00022650"/>
    </source>
</evidence>
<evidence type="ECO:0000313" key="16">
    <source>
        <dbReference type="Proteomes" id="UP000183255"/>
    </source>
</evidence>
<comment type="catalytic activity">
    <reaction evidence="9 12">
        <text>L-proline + NADP(+) = (S)-1-pyrroline-5-carboxylate + NADPH + 2 H(+)</text>
        <dbReference type="Rhea" id="RHEA:14109"/>
        <dbReference type="ChEBI" id="CHEBI:15378"/>
        <dbReference type="ChEBI" id="CHEBI:17388"/>
        <dbReference type="ChEBI" id="CHEBI:57783"/>
        <dbReference type="ChEBI" id="CHEBI:58349"/>
        <dbReference type="ChEBI" id="CHEBI:60039"/>
        <dbReference type="EC" id="1.5.1.2"/>
    </reaction>
</comment>
<accession>A0A1G8GYZ4</accession>
<protein>
    <recommendedName>
        <fullName evidence="9 10">Pyrroline-5-carboxylate reductase</fullName>
        <shortName evidence="9">P5C reductase</shortName>
        <shortName evidence="9">P5CR</shortName>
        <ecNumber evidence="9 10">1.5.1.2</ecNumber>
    </recommendedName>
    <alternativeName>
        <fullName evidence="9">PCA reductase</fullName>
    </alternativeName>
</protein>
<feature type="domain" description="Pyrroline-5-carboxylate reductase dimerisation" evidence="14">
    <location>
        <begin position="162"/>
        <end position="266"/>
    </location>
</feature>
<dbReference type="InterPro" id="IPR008927">
    <property type="entry name" value="6-PGluconate_DH-like_C_sf"/>
</dbReference>
<dbReference type="RefSeq" id="WP_031573432.1">
    <property type="nucleotide sequence ID" value="NZ_DAMBCI010000031.1"/>
</dbReference>
<dbReference type="UniPathway" id="UPA00098">
    <property type="reaction ID" value="UER00361"/>
</dbReference>
<evidence type="ECO:0000256" key="3">
    <source>
        <dbReference type="ARBA" id="ARBA00022490"/>
    </source>
</evidence>
<organism evidence="15 16">
    <name type="scientific">Proteiniclasticum ruminis</name>
    <dbReference type="NCBI Taxonomy" id="398199"/>
    <lineage>
        <taxon>Bacteria</taxon>
        <taxon>Bacillati</taxon>
        <taxon>Bacillota</taxon>
        <taxon>Clostridia</taxon>
        <taxon>Eubacteriales</taxon>
        <taxon>Clostridiaceae</taxon>
        <taxon>Proteiniclasticum</taxon>
    </lineage>
</organism>
<gene>
    <name evidence="9" type="primary">proC</name>
    <name evidence="15" type="ORF">SAMN05421804_101416</name>
</gene>
<evidence type="ECO:0000313" key="15">
    <source>
        <dbReference type="EMBL" id="SDH99645.1"/>
    </source>
</evidence>
<evidence type="ECO:0000256" key="6">
    <source>
        <dbReference type="ARBA" id="ARBA00022857"/>
    </source>
</evidence>
<comment type="pathway">
    <text evidence="9 12">Amino-acid biosynthesis; L-proline biosynthesis; L-proline from L-glutamate 5-semialdehyde: step 1/1.</text>
</comment>
<keyword evidence="3 9" id="KW-0963">Cytoplasm</keyword>
<evidence type="ECO:0000256" key="9">
    <source>
        <dbReference type="HAMAP-Rule" id="MF_01925"/>
    </source>
</evidence>
<comment type="similarity">
    <text evidence="2 9 12">Belongs to the pyrroline-5-carboxylate reductase family.</text>
</comment>
<comment type="catalytic activity">
    <reaction evidence="9">
        <text>L-proline + NAD(+) = (S)-1-pyrroline-5-carboxylate + NADH + 2 H(+)</text>
        <dbReference type="Rhea" id="RHEA:14105"/>
        <dbReference type="ChEBI" id="CHEBI:15378"/>
        <dbReference type="ChEBI" id="CHEBI:17388"/>
        <dbReference type="ChEBI" id="CHEBI:57540"/>
        <dbReference type="ChEBI" id="CHEBI:57945"/>
        <dbReference type="ChEBI" id="CHEBI:60039"/>
        <dbReference type="EC" id="1.5.1.2"/>
    </reaction>
</comment>
<keyword evidence="7 9" id="KW-0560">Oxidoreductase</keyword>
<dbReference type="EC" id="1.5.1.2" evidence="9 10"/>
<reference evidence="15 16" key="1">
    <citation type="submission" date="2016-10" db="EMBL/GenBank/DDBJ databases">
        <authorList>
            <person name="de Groot N.N."/>
        </authorList>
    </citation>
    <scope>NUCLEOTIDE SEQUENCE [LARGE SCALE GENOMIC DNA]</scope>
    <source>
        <strain evidence="15 16">CGMCC 1.5058</strain>
    </source>
</reference>
<feature type="binding site" evidence="11">
    <location>
        <position position="57"/>
    </location>
    <ligand>
        <name>NADPH</name>
        <dbReference type="ChEBI" id="CHEBI:57783"/>
    </ligand>
</feature>
<dbReference type="GO" id="GO:0005737">
    <property type="term" value="C:cytoplasm"/>
    <property type="evidence" value="ECO:0007669"/>
    <property type="project" value="UniProtKB-SubCell"/>
</dbReference>
<dbReference type="PANTHER" id="PTHR11645">
    <property type="entry name" value="PYRROLINE-5-CARBOXYLATE REDUCTASE"/>
    <property type="match status" value="1"/>
</dbReference>
<dbReference type="SUPFAM" id="SSF51735">
    <property type="entry name" value="NAD(P)-binding Rossmann-fold domains"/>
    <property type="match status" value="1"/>
</dbReference>
<dbReference type="EMBL" id="FNDZ01000001">
    <property type="protein sequence ID" value="SDH99645.1"/>
    <property type="molecule type" value="Genomic_DNA"/>
</dbReference>